<dbReference type="InterPro" id="IPR008042">
    <property type="entry name" value="Retrotrans_Pao"/>
</dbReference>
<dbReference type="AlphaFoldDB" id="A0A8X7BDL3"/>
<name>A0A8X7BDL3_TRICX</name>
<proteinExistence type="predicted"/>
<keyword evidence="2" id="KW-1185">Reference proteome</keyword>
<organism evidence="1 2">
    <name type="scientific">Trichonephila clavipes</name>
    <name type="common">Golden silk orbweaver</name>
    <name type="synonym">Nephila clavipes</name>
    <dbReference type="NCBI Taxonomy" id="2585209"/>
    <lineage>
        <taxon>Eukaryota</taxon>
        <taxon>Metazoa</taxon>
        <taxon>Ecdysozoa</taxon>
        <taxon>Arthropoda</taxon>
        <taxon>Chelicerata</taxon>
        <taxon>Arachnida</taxon>
        <taxon>Araneae</taxon>
        <taxon>Araneomorphae</taxon>
        <taxon>Entelegynae</taxon>
        <taxon>Araneoidea</taxon>
        <taxon>Nephilidae</taxon>
        <taxon>Trichonephila</taxon>
    </lineage>
</organism>
<evidence type="ECO:0000313" key="2">
    <source>
        <dbReference type="Proteomes" id="UP000887159"/>
    </source>
</evidence>
<accession>A0A8X7BDL3</accession>
<comment type="caution">
    <text evidence="1">The sequence shown here is derived from an EMBL/GenBank/DDBJ whole genome shotgun (WGS) entry which is preliminary data.</text>
</comment>
<evidence type="ECO:0000313" key="1">
    <source>
        <dbReference type="EMBL" id="GFY26582.1"/>
    </source>
</evidence>
<protein>
    <submittedName>
        <fullName evidence="1">Integrase catalytic domain-containing protein</fullName>
    </submittedName>
</protein>
<sequence>MCQIIDEQNQLNDYEVVFRQWGYLQIIEKFPKAEIDNFGYYLPHRPVIKKASQTMKIRPVFDASARENLSDETQHLEKIDVPRYVEINGNSELHLFVDACKSSYGACVYVRDVTPLVVKVRMIRVRFRAAPLKTLTLPRLELMACCIGARLVQAVFAALDLPDLKIVAWSDSMVAKEPLRLATYLSENSDDLVPLSPAMFLVENRNLDVPDTDYRDTVNLRKRVRYRQKLLNDSTEAPDDTLNDCTFTNPISSDMLSDPNESSSILTRVSRHGRVIKAPEKLDLFNQTLYVFESK</sequence>
<gene>
    <name evidence="1" type="primary">X975_08509</name>
    <name evidence="1" type="ORF">TNCV_2879121</name>
</gene>
<dbReference type="PANTHER" id="PTHR47331">
    <property type="entry name" value="PHD-TYPE DOMAIN-CONTAINING PROTEIN"/>
    <property type="match status" value="1"/>
</dbReference>
<dbReference type="Pfam" id="PF05380">
    <property type="entry name" value="Peptidase_A17"/>
    <property type="match status" value="1"/>
</dbReference>
<dbReference type="Proteomes" id="UP000887159">
    <property type="component" value="Unassembled WGS sequence"/>
</dbReference>
<dbReference type="EMBL" id="BMAU01021376">
    <property type="protein sequence ID" value="GFY26582.1"/>
    <property type="molecule type" value="Genomic_DNA"/>
</dbReference>
<reference evidence="1" key="1">
    <citation type="submission" date="2020-08" db="EMBL/GenBank/DDBJ databases">
        <title>Multicomponent nature underlies the extraordinary mechanical properties of spider dragline silk.</title>
        <authorList>
            <person name="Kono N."/>
            <person name="Nakamura H."/>
            <person name="Mori M."/>
            <person name="Yoshida Y."/>
            <person name="Ohtoshi R."/>
            <person name="Malay A.D."/>
            <person name="Moran D.A.P."/>
            <person name="Tomita M."/>
            <person name="Numata K."/>
            <person name="Arakawa K."/>
        </authorList>
    </citation>
    <scope>NUCLEOTIDE SEQUENCE</scope>
</reference>